<dbReference type="EMBL" id="CACRXK020004992">
    <property type="protein sequence ID" value="CAB4004770.1"/>
    <property type="molecule type" value="Genomic_DNA"/>
</dbReference>
<evidence type="ECO:0000313" key="1">
    <source>
        <dbReference type="EMBL" id="CAB4004770.1"/>
    </source>
</evidence>
<proteinExistence type="predicted"/>
<accession>A0A6S7HNI3</accession>
<sequence length="226" mass="25349">CSGHKTTSLPFPTELAKRIGNDKSFETILIETAKAVDQYKVKDLRIGTICRHSTMDEELFLNQCTSTNVNKQKDAAILREQYELGKVIVNIINKVIASCSGHKTTSLPFPTELAKQIGDDKSFETILIETAKAVDQYKVKDLRIGTICRHSTMDEELFLNQCTSTNVNKQKDAAILREQYELGWGSQQSQQSQRGRPLDLLSELNKLKDDVGSLKRSIKDIASSQL</sequence>
<protein>
    <submittedName>
        <fullName evidence="1">Uncharacterized protein</fullName>
    </submittedName>
</protein>
<keyword evidence="2" id="KW-1185">Reference proteome</keyword>
<comment type="caution">
    <text evidence="1">The sequence shown here is derived from an EMBL/GenBank/DDBJ whole genome shotgun (WGS) entry which is preliminary data.</text>
</comment>
<gene>
    <name evidence="1" type="ORF">PACLA_8A070869</name>
</gene>
<feature type="non-terminal residue" evidence="1">
    <location>
        <position position="1"/>
    </location>
</feature>
<name>A0A6S7HNI3_PARCT</name>
<reference evidence="1" key="1">
    <citation type="submission" date="2020-04" db="EMBL/GenBank/DDBJ databases">
        <authorList>
            <person name="Alioto T."/>
            <person name="Alioto T."/>
            <person name="Gomez Garrido J."/>
        </authorList>
    </citation>
    <scope>NUCLEOTIDE SEQUENCE</scope>
    <source>
        <strain evidence="1">A484AB</strain>
    </source>
</reference>
<dbReference type="AlphaFoldDB" id="A0A6S7HNI3"/>
<organism evidence="1 2">
    <name type="scientific">Paramuricea clavata</name>
    <name type="common">Red gorgonian</name>
    <name type="synonym">Violescent sea-whip</name>
    <dbReference type="NCBI Taxonomy" id="317549"/>
    <lineage>
        <taxon>Eukaryota</taxon>
        <taxon>Metazoa</taxon>
        <taxon>Cnidaria</taxon>
        <taxon>Anthozoa</taxon>
        <taxon>Octocorallia</taxon>
        <taxon>Malacalcyonacea</taxon>
        <taxon>Plexauridae</taxon>
        <taxon>Paramuricea</taxon>
    </lineage>
</organism>
<evidence type="ECO:0000313" key="2">
    <source>
        <dbReference type="Proteomes" id="UP001152795"/>
    </source>
</evidence>
<dbReference type="Proteomes" id="UP001152795">
    <property type="component" value="Unassembled WGS sequence"/>
</dbReference>